<evidence type="ECO:0000313" key="6">
    <source>
        <dbReference type="EMBL" id="RFM32415.1"/>
    </source>
</evidence>
<dbReference type="GO" id="GO:0006355">
    <property type="term" value="P:regulation of DNA-templated transcription"/>
    <property type="evidence" value="ECO:0007669"/>
    <property type="project" value="InterPro"/>
</dbReference>
<dbReference type="PROSITE" id="PS00622">
    <property type="entry name" value="HTH_LUXR_1"/>
    <property type="match status" value="1"/>
</dbReference>
<evidence type="ECO:0000259" key="5">
    <source>
        <dbReference type="PROSITE" id="PS00622"/>
    </source>
</evidence>
<dbReference type="Proteomes" id="UP000261174">
    <property type="component" value="Unassembled WGS sequence"/>
</dbReference>
<organism evidence="6 7">
    <name type="scientific">Chitinophaga silvisoli</name>
    <dbReference type="NCBI Taxonomy" id="2291814"/>
    <lineage>
        <taxon>Bacteria</taxon>
        <taxon>Pseudomonadati</taxon>
        <taxon>Bacteroidota</taxon>
        <taxon>Chitinophagia</taxon>
        <taxon>Chitinophagales</taxon>
        <taxon>Chitinophagaceae</taxon>
        <taxon>Chitinophaga</taxon>
    </lineage>
</organism>
<dbReference type="SMART" id="SM00421">
    <property type="entry name" value="HTH_LUXR"/>
    <property type="match status" value="1"/>
</dbReference>
<dbReference type="PANTHER" id="PTHR44688">
    <property type="entry name" value="DNA-BINDING TRANSCRIPTIONAL ACTIVATOR DEVR_DOSR"/>
    <property type="match status" value="1"/>
</dbReference>
<keyword evidence="7" id="KW-1185">Reference proteome</keyword>
<dbReference type="PANTHER" id="PTHR44688:SF16">
    <property type="entry name" value="DNA-BINDING TRANSCRIPTIONAL ACTIVATOR DEVR_DOSR"/>
    <property type="match status" value="1"/>
</dbReference>
<evidence type="ECO:0000256" key="2">
    <source>
        <dbReference type="ARBA" id="ARBA00023125"/>
    </source>
</evidence>
<name>A0A3E1NWX3_9BACT</name>
<dbReference type="OrthoDB" id="9807565at2"/>
<dbReference type="AlphaFoldDB" id="A0A3E1NWX3"/>
<dbReference type="CDD" id="cd06170">
    <property type="entry name" value="LuxR_C_like"/>
    <property type="match status" value="1"/>
</dbReference>
<proteinExistence type="predicted"/>
<evidence type="ECO:0000313" key="7">
    <source>
        <dbReference type="Proteomes" id="UP000261174"/>
    </source>
</evidence>
<reference evidence="6 7" key="1">
    <citation type="submission" date="2018-08" db="EMBL/GenBank/DDBJ databases">
        <title>Chitinophaga sp. K20C18050901, a novel bacterium isolated from forest soil.</title>
        <authorList>
            <person name="Wang C."/>
        </authorList>
    </citation>
    <scope>NUCLEOTIDE SEQUENCE [LARGE SCALE GENOMIC DNA]</scope>
    <source>
        <strain evidence="6 7">K20C18050901</strain>
    </source>
</reference>
<dbReference type="Pfam" id="PF00196">
    <property type="entry name" value="GerE"/>
    <property type="match status" value="1"/>
</dbReference>
<evidence type="ECO:0000256" key="3">
    <source>
        <dbReference type="ARBA" id="ARBA00023163"/>
    </source>
</evidence>
<dbReference type="InterPro" id="IPR000792">
    <property type="entry name" value="Tscrpt_reg_LuxR_C"/>
</dbReference>
<accession>A0A3E1NWX3</accession>
<feature type="transmembrane region" description="Helical" evidence="4">
    <location>
        <begin position="12"/>
        <end position="35"/>
    </location>
</feature>
<evidence type="ECO:0000256" key="1">
    <source>
        <dbReference type="ARBA" id="ARBA00023015"/>
    </source>
</evidence>
<comment type="caution">
    <text evidence="6">The sequence shown here is derived from an EMBL/GenBank/DDBJ whole genome shotgun (WGS) entry which is preliminary data.</text>
</comment>
<keyword evidence="4" id="KW-1133">Transmembrane helix</keyword>
<dbReference type="InterPro" id="IPR036388">
    <property type="entry name" value="WH-like_DNA-bd_sf"/>
</dbReference>
<dbReference type="InterPro" id="IPR016032">
    <property type="entry name" value="Sig_transdc_resp-reg_C-effctor"/>
</dbReference>
<protein>
    <submittedName>
        <fullName evidence="6">LuxR family transcriptional regulator</fullName>
    </submittedName>
</protein>
<dbReference type="PRINTS" id="PR00038">
    <property type="entry name" value="HTHLUXR"/>
</dbReference>
<dbReference type="Gene3D" id="1.10.10.10">
    <property type="entry name" value="Winged helix-like DNA-binding domain superfamily/Winged helix DNA-binding domain"/>
    <property type="match status" value="1"/>
</dbReference>
<keyword evidence="3" id="KW-0804">Transcription</keyword>
<dbReference type="RefSeq" id="WP_116855608.1">
    <property type="nucleotide sequence ID" value="NZ_QTJV01000009.1"/>
</dbReference>
<dbReference type="SUPFAM" id="SSF46894">
    <property type="entry name" value="C-terminal effector domain of the bipartite response regulators"/>
    <property type="match status" value="1"/>
</dbReference>
<keyword evidence="2" id="KW-0238">DNA-binding</keyword>
<keyword evidence="4" id="KW-0812">Transmembrane</keyword>
<sequence>MRIKDIARQHGPIIKFGILTGLAVISFELINLFVLYRQIKLDYYLSVIAVTFLIAGIWISRERVTKNAPKPVQPAPDYQLTAKELEVLALIASGKANKEIAASLYVEMSTVKTHINNIYNKLSVKNRKEAKDKYLEINGITP</sequence>
<dbReference type="EMBL" id="QTJV01000009">
    <property type="protein sequence ID" value="RFM32415.1"/>
    <property type="molecule type" value="Genomic_DNA"/>
</dbReference>
<feature type="transmembrane region" description="Helical" evidence="4">
    <location>
        <begin position="41"/>
        <end position="60"/>
    </location>
</feature>
<gene>
    <name evidence="6" type="ORF">DXN04_22275</name>
</gene>
<evidence type="ECO:0000256" key="4">
    <source>
        <dbReference type="SAM" id="Phobius"/>
    </source>
</evidence>
<keyword evidence="1" id="KW-0805">Transcription regulation</keyword>
<keyword evidence="4" id="KW-0472">Membrane</keyword>
<dbReference type="GO" id="GO:0003677">
    <property type="term" value="F:DNA binding"/>
    <property type="evidence" value="ECO:0007669"/>
    <property type="project" value="UniProtKB-KW"/>
</dbReference>
<feature type="domain" description="HTH luxR-type" evidence="5">
    <location>
        <begin position="94"/>
        <end position="121"/>
    </location>
</feature>